<dbReference type="CDD" id="cd17719">
    <property type="entry name" value="BRCT_Rev1"/>
    <property type="match status" value="1"/>
</dbReference>
<evidence type="ECO:0000256" key="8">
    <source>
        <dbReference type="ARBA" id="ARBA00022763"/>
    </source>
</evidence>
<evidence type="ECO:0000256" key="10">
    <source>
        <dbReference type="ARBA" id="ARBA00023125"/>
    </source>
</evidence>
<dbReference type="GO" id="GO:0005634">
    <property type="term" value="C:nucleus"/>
    <property type="evidence" value="ECO:0007669"/>
    <property type="project" value="UniProtKB-SubCell"/>
</dbReference>
<protein>
    <recommendedName>
        <fullName evidence="3 14">DNA repair protein REV1</fullName>
        <ecNumber evidence="14">2.7.7.-</ecNumber>
    </recommendedName>
</protein>
<feature type="binding site" evidence="15">
    <location>
        <position position="249"/>
    </location>
    <ligand>
        <name>Mg(2+)</name>
        <dbReference type="ChEBI" id="CHEBI:18420"/>
        <label>1</label>
    </ligand>
</feature>
<gene>
    <name evidence="19" type="ORF">MAM1_0098d05150</name>
</gene>
<dbReference type="STRING" id="91626.A0A0C9M6W7"/>
<dbReference type="SUPFAM" id="SSF56672">
    <property type="entry name" value="DNA/RNA polymerases"/>
    <property type="match status" value="1"/>
</dbReference>
<dbReference type="Gene3D" id="3.40.50.10190">
    <property type="entry name" value="BRCT domain"/>
    <property type="match status" value="1"/>
</dbReference>
<dbReference type="PROSITE" id="PS50172">
    <property type="entry name" value="BRCT"/>
    <property type="match status" value="1"/>
</dbReference>
<dbReference type="OrthoDB" id="427711at2759"/>
<keyword evidence="8 14" id="KW-0227">DNA damage</keyword>
<evidence type="ECO:0000259" key="17">
    <source>
        <dbReference type="PROSITE" id="PS50172"/>
    </source>
</evidence>
<feature type="domain" description="UmuC" evidence="18">
    <location>
        <begin position="245"/>
        <end position="437"/>
    </location>
</feature>
<feature type="compositionally biased region" description="Polar residues" evidence="16">
    <location>
        <begin position="789"/>
        <end position="828"/>
    </location>
</feature>
<dbReference type="Pfam" id="PF11799">
    <property type="entry name" value="IMS_C"/>
    <property type="match status" value="1"/>
</dbReference>
<dbReference type="Gene3D" id="3.30.1490.100">
    <property type="entry name" value="DNA polymerase, Y-family, little finger domain"/>
    <property type="match status" value="1"/>
</dbReference>
<keyword evidence="6 14" id="KW-0548">Nucleotidyltransferase</keyword>
<evidence type="ECO:0000256" key="16">
    <source>
        <dbReference type="SAM" id="MobiDB-lite"/>
    </source>
</evidence>
<dbReference type="EMBL" id="DF836387">
    <property type="protein sequence ID" value="GAN05676.1"/>
    <property type="molecule type" value="Genomic_DNA"/>
</dbReference>
<evidence type="ECO:0000256" key="6">
    <source>
        <dbReference type="ARBA" id="ARBA00022695"/>
    </source>
</evidence>
<dbReference type="AlphaFoldDB" id="A0A0C9M6W7"/>
<evidence type="ECO:0000256" key="1">
    <source>
        <dbReference type="ARBA" id="ARBA00004123"/>
    </source>
</evidence>
<evidence type="ECO:0000256" key="14">
    <source>
        <dbReference type="PIRNR" id="PIRNR036573"/>
    </source>
</evidence>
<keyword evidence="12 14" id="KW-0539">Nucleus</keyword>
<dbReference type="GO" id="GO:0042276">
    <property type="term" value="P:error-prone translesion synthesis"/>
    <property type="evidence" value="ECO:0007669"/>
    <property type="project" value="InterPro"/>
</dbReference>
<evidence type="ECO:0000256" key="4">
    <source>
        <dbReference type="ARBA" id="ARBA00022634"/>
    </source>
</evidence>
<evidence type="ECO:0000313" key="20">
    <source>
        <dbReference type="Proteomes" id="UP000053815"/>
    </source>
</evidence>
<dbReference type="Pfam" id="PF16727">
    <property type="entry name" value="REV1_C"/>
    <property type="match status" value="1"/>
</dbReference>
<dbReference type="SMART" id="SM00292">
    <property type="entry name" value="BRCT"/>
    <property type="match status" value="1"/>
</dbReference>
<dbReference type="SUPFAM" id="SSF52113">
    <property type="entry name" value="BRCT domain"/>
    <property type="match status" value="1"/>
</dbReference>
<dbReference type="InterPro" id="IPR053848">
    <property type="entry name" value="IMS_HHH_1"/>
</dbReference>
<evidence type="ECO:0000313" key="19">
    <source>
        <dbReference type="EMBL" id="GAN05676.1"/>
    </source>
</evidence>
<evidence type="ECO:0000256" key="3">
    <source>
        <dbReference type="ARBA" id="ARBA00020399"/>
    </source>
</evidence>
<accession>A0A0C9M6W7</accession>
<feature type="domain" description="BRCT" evidence="17">
    <location>
        <begin position="49"/>
        <end position="136"/>
    </location>
</feature>
<dbReference type="InterPro" id="IPR001126">
    <property type="entry name" value="UmuC"/>
</dbReference>
<evidence type="ECO:0000256" key="5">
    <source>
        <dbReference type="ARBA" id="ARBA00022679"/>
    </source>
</evidence>
<evidence type="ECO:0000256" key="13">
    <source>
        <dbReference type="ARBA" id="ARBA00058985"/>
    </source>
</evidence>
<dbReference type="GO" id="GO:0017125">
    <property type="term" value="F:deoxycytidyl transferase activity"/>
    <property type="evidence" value="ECO:0007669"/>
    <property type="project" value="TreeGrafter"/>
</dbReference>
<dbReference type="PIRSF" id="PIRSF036573">
    <property type="entry name" value="REV1"/>
    <property type="match status" value="1"/>
</dbReference>
<evidence type="ECO:0000256" key="9">
    <source>
        <dbReference type="ARBA" id="ARBA00022842"/>
    </source>
</evidence>
<dbReference type="InterPro" id="IPR043502">
    <property type="entry name" value="DNA/RNA_pol_sf"/>
</dbReference>
<comment type="similarity">
    <text evidence="2 14">Belongs to the DNA polymerase type-Y family.</text>
</comment>
<keyword evidence="11 14" id="KW-0234">DNA repair</keyword>
<dbReference type="InterPro" id="IPR017961">
    <property type="entry name" value="DNA_pol_Y-fam_little_finger"/>
</dbReference>
<dbReference type="Gene3D" id="3.40.1170.60">
    <property type="match status" value="1"/>
</dbReference>
<evidence type="ECO:0000256" key="2">
    <source>
        <dbReference type="ARBA" id="ARBA00010945"/>
    </source>
</evidence>
<sequence length="1015" mass="115784">MSSQDESNDPYGAIKFGEFRKYMQNKQSKLKRQQKEFRIQSRGEQASQALPQIFAGTSIYINGYCSPPAMDLRRMILQHGGDYQHYLKKLSVTHIIATNLTNSKLQEFRSYKVVRPEWITESTQAQQLLPWQQYRLVPRATAQRELVFNTDSNSNTETPIEAIAEKISGETLNAHVLSNDWARQISTVNPTFIKRYYETSRLHYLSIWKAELKSIVEQLEEKYKSDPSMLSRKRKRLSASYTRVVMHVDFDCFFASVGIKDRPHLKELPVAVSHTKVVSEASSSDVASCNYVARAYGVRNGMTVGMAKGLCPSLQVIPYEFEKYKSISKIFYEIMFHYADEMQAVSVDEALLEVGSHFTQPDEHSQEQQQEALATQIRDEIRQATGCEASIGVGSNILLARMSTKKAKPAGQHICKSIRDVEELLSSQKVTDLPGVGYAIGDKLKELNITAVSDVRKVPLYELQAKLGSKIGQTLYNFSWGIDDRPLTTNQQRQSVSAEVNWGMRFEHEENEREFVEGLAKEVSVRLQKYNVKGKNITVKILKRKEDATQASKNLGHGRVDSFSKSHTLGHFTDDPAVINKHVYSMLKSFQFSSADIRGLGIHISKLDNQEKLSPDQGVLNFQSRPAVVVNEQQQQQNQAIEMGELSKQAFKETMEVDPYVYNELPLTVKQELESTYQLVFKEATHLKDSSEDQSTTHEIPQEIIPLIDTPLPELPPWSQLDPLSLLALPDDMREQILKTYASKEQVVSIEAVVESPPRTPTHQSAKPSVFNTPKIPQSTYKTRGGRSRTITQMFQSATSPSSTRSNASYNASSPSMSTNNDTTPTSRHSSRFHSVFQVQQRPQQLYNEPEDDLSYDADVWNQLPQDMKEELLEEHRRLKRLKSQQQHQQYLQKTSKDNHLPRDHAQKIDLEPFRKEPSLQGVTDVQEIRTLLHEWVHSFEDMPEPEDVETITSYLVELVHYADLEKVQLLVSYMVHLIRDMDSVDWKQCTSQIQANVSNAVKSVYGCPLEFKLE</sequence>
<comment type="subcellular location">
    <subcellularLocation>
        <location evidence="1 14">Nucleus</location>
    </subcellularLocation>
</comment>
<keyword evidence="7 15" id="KW-0479">Metal-binding</keyword>
<dbReference type="InterPro" id="IPR036420">
    <property type="entry name" value="BRCT_dom_sf"/>
</dbReference>
<dbReference type="GO" id="GO:0006281">
    <property type="term" value="P:DNA repair"/>
    <property type="evidence" value="ECO:0007669"/>
    <property type="project" value="UniProtKB-KW"/>
</dbReference>
<proteinExistence type="inferred from homology"/>
<feature type="compositionally biased region" description="Polar residues" evidence="16">
    <location>
        <begin position="761"/>
        <end position="782"/>
    </location>
</feature>
<name>A0A0C9M6W7_9FUNG</name>
<dbReference type="PROSITE" id="PS50173">
    <property type="entry name" value="UMUC"/>
    <property type="match status" value="1"/>
</dbReference>
<evidence type="ECO:0000259" key="18">
    <source>
        <dbReference type="PROSITE" id="PS50173"/>
    </source>
</evidence>
<dbReference type="InterPro" id="IPR038401">
    <property type="entry name" value="Rev1_C_sf"/>
</dbReference>
<dbReference type="SUPFAM" id="SSF100879">
    <property type="entry name" value="Lesion bypass DNA polymerase (Y-family), little finger domain"/>
    <property type="match status" value="1"/>
</dbReference>
<dbReference type="InterPro" id="IPR031991">
    <property type="entry name" value="Rev1_C"/>
</dbReference>
<evidence type="ECO:0000256" key="12">
    <source>
        <dbReference type="ARBA" id="ARBA00023242"/>
    </source>
</evidence>
<dbReference type="Gene3D" id="1.20.58.1280">
    <property type="entry name" value="DNA repair protein Rev1, C-terminal domain"/>
    <property type="match status" value="1"/>
</dbReference>
<dbReference type="FunFam" id="3.40.50.10190:FF:000011">
    <property type="entry name" value="DNA repair protein REV1"/>
    <property type="match status" value="1"/>
</dbReference>
<comment type="function">
    <text evidence="13">Deoxycytidyl transferase involved in DNA repair. Transfers a dCMP residue from dCTP to the 3'-end of a DNA primer in a template-dependent reaction. May assist in the first step in the bypass of abasic lesions by the insertion of a nucleotide opposite the lesion. Required for normal induction of mutations by physical and chemical agents. Involved in mitochondrial DNA mutagenesis.</text>
</comment>
<dbReference type="PANTHER" id="PTHR45990:SF1">
    <property type="entry name" value="DNA REPAIR PROTEIN REV1"/>
    <property type="match status" value="1"/>
</dbReference>
<keyword evidence="20" id="KW-1185">Reference proteome</keyword>
<dbReference type="InterPro" id="IPR036775">
    <property type="entry name" value="DNA_pol_Y-fam_lit_finger_sf"/>
</dbReference>
<dbReference type="Gene3D" id="3.30.70.270">
    <property type="match status" value="1"/>
</dbReference>
<dbReference type="Pfam" id="PF16589">
    <property type="entry name" value="BRCT_2"/>
    <property type="match status" value="1"/>
</dbReference>
<evidence type="ECO:0000256" key="7">
    <source>
        <dbReference type="ARBA" id="ARBA00022723"/>
    </source>
</evidence>
<dbReference type="InterPro" id="IPR001357">
    <property type="entry name" value="BRCT_dom"/>
</dbReference>
<dbReference type="Proteomes" id="UP000053815">
    <property type="component" value="Unassembled WGS sequence"/>
</dbReference>
<evidence type="ECO:0000256" key="15">
    <source>
        <dbReference type="PIRSR" id="PIRSR036573-2"/>
    </source>
</evidence>
<keyword evidence="10 14" id="KW-0238">DNA-binding</keyword>
<dbReference type="Gene3D" id="6.10.250.1490">
    <property type="match status" value="1"/>
</dbReference>
<dbReference type="EC" id="2.7.7.-" evidence="14"/>
<evidence type="ECO:0000256" key="11">
    <source>
        <dbReference type="ARBA" id="ARBA00023204"/>
    </source>
</evidence>
<reference evidence="19" key="1">
    <citation type="submission" date="2014-09" db="EMBL/GenBank/DDBJ databases">
        <title>Draft genome sequence of an oleaginous Mucoromycotina fungus Mucor ambiguus NBRC6742.</title>
        <authorList>
            <person name="Takeda I."/>
            <person name="Yamane N."/>
            <person name="Morita T."/>
            <person name="Tamano K."/>
            <person name="Machida M."/>
            <person name="Baker S."/>
            <person name="Koike H."/>
        </authorList>
    </citation>
    <scope>NUCLEOTIDE SEQUENCE</scope>
    <source>
        <strain evidence="19">NBRC 6742</strain>
    </source>
</reference>
<feature type="binding site" evidence="15">
    <location>
        <position position="348"/>
    </location>
    <ligand>
        <name>Mg(2+)</name>
        <dbReference type="ChEBI" id="CHEBI:18420"/>
        <label>1</label>
    </ligand>
</feature>
<keyword evidence="5 14" id="KW-0808">Transferase</keyword>
<dbReference type="GO" id="GO:0003684">
    <property type="term" value="F:damaged DNA binding"/>
    <property type="evidence" value="ECO:0007669"/>
    <property type="project" value="UniProtKB-UniRule"/>
</dbReference>
<dbReference type="InterPro" id="IPR043128">
    <property type="entry name" value="Rev_trsase/Diguanyl_cyclase"/>
</dbReference>
<dbReference type="PANTHER" id="PTHR45990">
    <property type="entry name" value="DNA REPAIR PROTEIN REV1"/>
    <property type="match status" value="1"/>
</dbReference>
<dbReference type="InterPro" id="IPR012112">
    <property type="entry name" value="REV1"/>
</dbReference>
<dbReference type="FunFam" id="3.30.1490.100:FF:000001">
    <property type="entry name" value="DNA repair protein REV1"/>
    <property type="match status" value="1"/>
</dbReference>
<feature type="binding site" evidence="15">
    <location>
        <position position="349"/>
    </location>
    <ligand>
        <name>Mg(2+)</name>
        <dbReference type="ChEBI" id="CHEBI:18420"/>
        <label>1</label>
    </ligand>
</feature>
<dbReference type="Pfam" id="PF00817">
    <property type="entry name" value="IMS"/>
    <property type="match status" value="1"/>
</dbReference>
<dbReference type="GO" id="GO:0046872">
    <property type="term" value="F:metal ion binding"/>
    <property type="evidence" value="ECO:0007669"/>
    <property type="project" value="UniProtKB-KW"/>
</dbReference>
<organism evidence="19">
    <name type="scientific">Mucor ambiguus</name>
    <dbReference type="NCBI Taxonomy" id="91626"/>
    <lineage>
        <taxon>Eukaryota</taxon>
        <taxon>Fungi</taxon>
        <taxon>Fungi incertae sedis</taxon>
        <taxon>Mucoromycota</taxon>
        <taxon>Mucoromycotina</taxon>
        <taxon>Mucoromycetes</taxon>
        <taxon>Mucorales</taxon>
        <taxon>Mucorineae</taxon>
        <taxon>Mucoraceae</taxon>
        <taxon>Mucor</taxon>
    </lineage>
</organism>
<dbReference type="Gene3D" id="1.10.150.20">
    <property type="entry name" value="5' to 3' exonuclease, C-terminal subdomain"/>
    <property type="match status" value="1"/>
</dbReference>
<feature type="region of interest" description="Disordered" evidence="16">
    <location>
        <begin position="756"/>
        <end position="841"/>
    </location>
</feature>
<dbReference type="GO" id="GO:0070987">
    <property type="term" value="P:error-free translesion synthesis"/>
    <property type="evidence" value="ECO:0007669"/>
    <property type="project" value="UniProtKB-ARBA"/>
</dbReference>
<comment type="cofactor">
    <cofactor evidence="15">
        <name>Mg(2+)</name>
        <dbReference type="ChEBI" id="CHEBI:18420"/>
    </cofactor>
    <text evidence="15">Binds 2 magnesium ions.</text>
</comment>
<dbReference type="Pfam" id="PF21999">
    <property type="entry name" value="IMS_HHH_1"/>
    <property type="match status" value="1"/>
</dbReference>
<dbReference type="GO" id="GO:0003887">
    <property type="term" value="F:DNA-directed DNA polymerase activity"/>
    <property type="evidence" value="ECO:0007669"/>
    <property type="project" value="InterPro"/>
</dbReference>
<dbReference type="CDD" id="cd01701">
    <property type="entry name" value="PolY_Rev1"/>
    <property type="match status" value="1"/>
</dbReference>
<keyword evidence="9 15" id="KW-0460">Magnesium</keyword>
<keyword evidence="4 14" id="KW-0237">DNA synthesis</keyword>